<accession>A0A401RHK9</accession>
<name>A0A401RHK9_CHIPU</name>
<evidence type="ECO:0000313" key="2">
    <source>
        <dbReference type="EMBL" id="GCC17639.1"/>
    </source>
</evidence>
<feature type="region of interest" description="Disordered" evidence="1">
    <location>
        <begin position="92"/>
        <end position="141"/>
    </location>
</feature>
<protein>
    <submittedName>
        <fullName evidence="2">Uncharacterized protein</fullName>
    </submittedName>
</protein>
<gene>
    <name evidence="2" type="ORF">chiPu_0020617</name>
</gene>
<evidence type="ECO:0000256" key="1">
    <source>
        <dbReference type="SAM" id="MobiDB-lite"/>
    </source>
</evidence>
<feature type="compositionally biased region" description="Polar residues" evidence="1">
    <location>
        <begin position="94"/>
        <end position="114"/>
    </location>
</feature>
<keyword evidence="3" id="KW-1185">Reference proteome</keyword>
<organism evidence="2 3">
    <name type="scientific">Chiloscyllium punctatum</name>
    <name type="common">Brownbanded bambooshark</name>
    <name type="synonym">Hemiscyllium punctatum</name>
    <dbReference type="NCBI Taxonomy" id="137246"/>
    <lineage>
        <taxon>Eukaryota</taxon>
        <taxon>Metazoa</taxon>
        <taxon>Chordata</taxon>
        <taxon>Craniata</taxon>
        <taxon>Vertebrata</taxon>
        <taxon>Chondrichthyes</taxon>
        <taxon>Elasmobranchii</taxon>
        <taxon>Galeomorphii</taxon>
        <taxon>Galeoidea</taxon>
        <taxon>Orectolobiformes</taxon>
        <taxon>Hemiscylliidae</taxon>
        <taxon>Chiloscyllium</taxon>
    </lineage>
</organism>
<comment type="caution">
    <text evidence="2">The sequence shown here is derived from an EMBL/GenBank/DDBJ whole genome shotgun (WGS) entry which is preliminary data.</text>
</comment>
<proteinExistence type="predicted"/>
<sequence length="141" mass="15332">MSTYLQHWRPVSWALAVFRSVPQQVGCESRDVAPAAGFASGCPDAVHAPGLRGFGQGRHLVLLRGAGQSERTARLARGGREILLLHTGPRRSSSRLWMPSCDTSASHGSRTQEPPLSGWMDSRPGRRSWPGVRPCAFRSSS</sequence>
<dbReference type="EMBL" id="BEZZ01002755">
    <property type="protein sequence ID" value="GCC17639.1"/>
    <property type="molecule type" value="Genomic_DNA"/>
</dbReference>
<dbReference type="AlphaFoldDB" id="A0A401RHK9"/>
<evidence type="ECO:0000313" key="3">
    <source>
        <dbReference type="Proteomes" id="UP000287033"/>
    </source>
</evidence>
<reference evidence="2 3" key="1">
    <citation type="journal article" date="2018" name="Nat. Ecol. Evol.">
        <title>Shark genomes provide insights into elasmobranch evolution and the origin of vertebrates.</title>
        <authorList>
            <person name="Hara Y"/>
            <person name="Yamaguchi K"/>
            <person name="Onimaru K"/>
            <person name="Kadota M"/>
            <person name="Koyanagi M"/>
            <person name="Keeley SD"/>
            <person name="Tatsumi K"/>
            <person name="Tanaka K"/>
            <person name="Motone F"/>
            <person name="Kageyama Y"/>
            <person name="Nozu R"/>
            <person name="Adachi N"/>
            <person name="Nishimura O"/>
            <person name="Nakagawa R"/>
            <person name="Tanegashima C"/>
            <person name="Kiyatake I"/>
            <person name="Matsumoto R"/>
            <person name="Murakumo K"/>
            <person name="Nishida K"/>
            <person name="Terakita A"/>
            <person name="Kuratani S"/>
            <person name="Sato K"/>
            <person name="Hyodo S Kuraku.S."/>
        </authorList>
    </citation>
    <scope>NUCLEOTIDE SEQUENCE [LARGE SCALE GENOMIC DNA]</scope>
</reference>
<dbReference type="Proteomes" id="UP000287033">
    <property type="component" value="Unassembled WGS sequence"/>
</dbReference>